<accession>A0ABP6S9S5</accession>
<keyword evidence="1" id="KW-1133">Transmembrane helix</keyword>
<dbReference type="Pfam" id="PF05506">
    <property type="entry name" value="PLipase_C_C"/>
    <property type="match status" value="1"/>
</dbReference>
<dbReference type="InterPro" id="IPR023849">
    <property type="entry name" value="TQXA_dom"/>
</dbReference>
<dbReference type="Proteomes" id="UP001499990">
    <property type="component" value="Unassembled WGS sequence"/>
</dbReference>
<proteinExistence type="predicted"/>
<feature type="transmembrane region" description="Helical" evidence="1">
    <location>
        <begin position="450"/>
        <end position="469"/>
    </location>
</feature>
<feature type="domain" description="Bacterial phospholipase C C-terminal" evidence="3">
    <location>
        <begin position="324"/>
        <end position="393"/>
    </location>
</feature>
<evidence type="ECO:0000256" key="2">
    <source>
        <dbReference type="SAM" id="SignalP"/>
    </source>
</evidence>
<comment type="caution">
    <text evidence="5">The sequence shown here is derived from an EMBL/GenBank/DDBJ whole genome shotgun (WGS) entry which is preliminary data.</text>
</comment>
<dbReference type="NCBIfam" id="NF041528">
    <property type="entry name" value="strep_LAETG"/>
    <property type="match status" value="1"/>
</dbReference>
<keyword evidence="2" id="KW-0732">Signal</keyword>
<dbReference type="RefSeq" id="WP_345036324.1">
    <property type="nucleotide sequence ID" value="NZ_BAAAYL010000001.1"/>
</dbReference>
<keyword evidence="1" id="KW-0812">Transmembrane</keyword>
<keyword evidence="6" id="KW-1185">Reference proteome</keyword>
<dbReference type="InterPro" id="IPR008475">
    <property type="entry name" value="PLipase_C_C"/>
</dbReference>
<evidence type="ECO:0000259" key="4">
    <source>
        <dbReference type="Pfam" id="PF08341"/>
    </source>
</evidence>
<evidence type="ECO:0000256" key="1">
    <source>
        <dbReference type="SAM" id="Phobius"/>
    </source>
</evidence>
<feature type="domain" description="Thioester" evidence="4">
    <location>
        <begin position="89"/>
        <end position="191"/>
    </location>
</feature>
<organism evidence="5 6">
    <name type="scientific">Streptomyces sannanensis</name>
    <dbReference type="NCBI Taxonomy" id="285536"/>
    <lineage>
        <taxon>Bacteria</taxon>
        <taxon>Bacillati</taxon>
        <taxon>Actinomycetota</taxon>
        <taxon>Actinomycetes</taxon>
        <taxon>Kitasatosporales</taxon>
        <taxon>Streptomycetaceae</taxon>
        <taxon>Streptomyces</taxon>
    </lineage>
</organism>
<reference evidence="6" key="1">
    <citation type="journal article" date="2019" name="Int. J. Syst. Evol. Microbiol.">
        <title>The Global Catalogue of Microorganisms (GCM) 10K type strain sequencing project: providing services to taxonomists for standard genome sequencing and annotation.</title>
        <authorList>
            <consortium name="The Broad Institute Genomics Platform"/>
            <consortium name="The Broad Institute Genome Sequencing Center for Infectious Disease"/>
            <person name="Wu L."/>
            <person name="Ma J."/>
        </authorList>
    </citation>
    <scope>NUCLEOTIDE SEQUENCE [LARGE SCALE GENOMIC DNA]</scope>
    <source>
        <strain evidence="6">JCM 9651</strain>
    </source>
</reference>
<dbReference type="InterPro" id="IPR013552">
    <property type="entry name" value="Thioester_dom"/>
</dbReference>
<gene>
    <name evidence="5" type="ORF">GCM10020367_23490</name>
</gene>
<dbReference type="EMBL" id="BAAAYL010000001">
    <property type="protein sequence ID" value="GAA3371715.1"/>
    <property type="molecule type" value="Genomic_DNA"/>
</dbReference>
<evidence type="ECO:0000313" key="6">
    <source>
        <dbReference type="Proteomes" id="UP001499990"/>
    </source>
</evidence>
<name>A0ABP6S9S5_9ACTN</name>
<protein>
    <submittedName>
        <fullName evidence="5">TQXA domain-containing protein</fullName>
    </submittedName>
</protein>
<keyword evidence="1" id="KW-0472">Membrane</keyword>
<evidence type="ECO:0000313" key="5">
    <source>
        <dbReference type="EMBL" id="GAA3371715.1"/>
    </source>
</evidence>
<feature type="signal peptide" evidence="2">
    <location>
        <begin position="1"/>
        <end position="27"/>
    </location>
</feature>
<feature type="chain" id="PRO_5045788592" evidence="2">
    <location>
        <begin position="28"/>
        <end position="474"/>
    </location>
</feature>
<evidence type="ECO:0000259" key="3">
    <source>
        <dbReference type="Pfam" id="PF05506"/>
    </source>
</evidence>
<dbReference type="Gene3D" id="1.10.150.480">
    <property type="match status" value="1"/>
</dbReference>
<dbReference type="Pfam" id="PF08341">
    <property type="entry name" value="TED"/>
    <property type="match status" value="1"/>
</dbReference>
<sequence length="474" mass="48194">MLAVRGRAVARLTAVVMASGLVVTGTAAATASASVADGSAPGEGGAAATLRGLQADASGQAVVREGGAGRTVQAGLFRMDVDDGGTLQTYSVDMDNPARTEARYQETPWRGTSLAANPDAGKIRWILQNSYPQVNDLDVLAKKAGLTGQLTNGTAAAGTQVAIWRYSDHVRVEAVDPQAERLADWLEKKAKKLAEPRASLALDPSVVSGRPGRRIGPVTVRTSADRVTVTPSDDPSVTGVRIVDQAGAEITGDVKDGSRLYFDVPADALDGTAALTVQATTPVPVGRALSGESHSQTQILAGSSDSTVTAAATTNWSKQGAAPAVTEAKDCAGGGVDITARNNGDKPFTFELLGVEYTIAPGVSRTVTAPVTEDQAYDLTVTGPDRFEKAFQGVLDCRTAGTSAPAQEQFTTMLAPTTAGGASAGATGTTGSMSAGTDLAETGASGATPMIVGLAGVFVALGAAGVLLLRKKSH</sequence>
<dbReference type="NCBIfam" id="TIGR03934">
    <property type="entry name" value="TQXA_dom"/>
    <property type="match status" value="1"/>
</dbReference>